<keyword evidence="10" id="KW-0844">Vision</keyword>
<evidence type="ECO:0000256" key="8">
    <source>
        <dbReference type="ARBA" id="ARBA00023180"/>
    </source>
</evidence>
<evidence type="ECO:0000256" key="10">
    <source>
        <dbReference type="ARBA" id="ARBA00023305"/>
    </source>
</evidence>
<feature type="transmembrane region" description="Helical" evidence="12">
    <location>
        <begin position="66"/>
        <end position="91"/>
    </location>
</feature>
<keyword evidence="4 12" id="KW-1133">Transmembrane helix</keyword>
<keyword evidence="3 11" id="KW-0812">Transmembrane</keyword>
<feature type="transmembrane region" description="Helical" evidence="12">
    <location>
        <begin position="26"/>
        <end position="54"/>
    </location>
</feature>
<keyword evidence="15" id="KW-1185">Reference proteome</keyword>
<dbReference type="EMBL" id="OW152825">
    <property type="protein sequence ID" value="CAH2041625.1"/>
    <property type="molecule type" value="Genomic_DNA"/>
</dbReference>
<feature type="transmembrane region" description="Helical" evidence="12">
    <location>
        <begin position="189"/>
        <end position="215"/>
    </location>
</feature>
<feature type="transmembrane region" description="Helical" evidence="12">
    <location>
        <begin position="103"/>
        <end position="124"/>
    </location>
</feature>
<dbReference type="InterPro" id="IPR000276">
    <property type="entry name" value="GPCR_Rhodpsn"/>
</dbReference>
<evidence type="ECO:0000256" key="4">
    <source>
        <dbReference type="ARBA" id="ARBA00022989"/>
    </source>
</evidence>
<dbReference type="PRINTS" id="PR00237">
    <property type="entry name" value="GPCRRHODOPSN"/>
</dbReference>
<organism evidence="14 15">
    <name type="scientific">Iphiclides podalirius</name>
    <name type="common">scarce swallowtail</name>
    <dbReference type="NCBI Taxonomy" id="110791"/>
    <lineage>
        <taxon>Eukaryota</taxon>
        <taxon>Metazoa</taxon>
        <taxon>Ecdysozoa</taxon>
        <taxon>Arthropoda</taxon>
        <taxon>Hexapoda</taxon>
        <taxon>Insecta</taxon>
        <taxon>Pterygota</taxon>
        <taxon>Neoptera</taxon>
        <taxon>Endopterygota</taxon>
        <taxon>Lepidoptera</taxon>
        <taxon>Glossata</taxon>
        <taxon>Ditrysia</taxon>
        <taxon>Papilionoidea</taxon>
        <taxon>Papilionidae</taxon>
        <taxon>Papilioninae</taxon>
        <taxon>Iphiclides</taxon>
    </lineage>
</organism>
<sequence>MTSHLEQFNDSVARAADEDFLLMPRWGYIVSALVLFLIGFFGFFLNLLVILLMFKDRQLWTPLNIILFNLVCSDFSVSVLGNPFTLISALFHRWVFGRTMCVLYGFFMALLGISSITTLTVISFERYLMVTRPLRSRHLSSRGACGLIVLIWTYSLALTTPPLIGWGSYVNEAANISCSVNWHEQSANTLTYILFLFAMGQILPLAVITFSYVNIIRTLKQNSQRLGRVSRAESRATAMVFIMIVAFTIAWTPYSLFALLEQFATEGIISPGLGVIPALIAKSSICYDPLIYVGMNSQRPERNTVITETRNDATRSDINNRNYTKIPELSTIQENKSTSGVEKSGETVCEDDLINDNCKMTPITEPCTLTDHPLILTIVDSDGLLLSQAIKRNNNIDDLWKICDVDDLEMHSTDAIRLEDTIQISRTLPTMKHSYSLDLSYVAQERKRQKIKGKSNKAVCLPPPDFLVDMMVVTKFLAPEAERDSFKNCICMNEKNNADDANL</sequence>
<comment type="subcellular location">
    <subcellularLocation>
        <location evidence="1">Membrane</location>
        <topology evidence="1">Multi-pass membrane protein</topology>
    </subcellularLocation>
</comment>
<evidence type="ECO:0000256" key="7">
    <source>
        <dbReference type="ARBA" id="ARBA00023170"/>
    </source>
</evidence>
<evidence type="ECO:0000256" key="9">
    <source>
        <dbReference type="ARBA" id="ARBA00023224"/>
    </source>
</evidence>
<protein>
    <recommendedName>
        <fullName evidence="13">G-protein coupled receptors family 1 profile domain-containing protein</fullName>
    </recommendedName>
</protein>
<evidence type="ECO:0000256" key="6">
    <source>
        <dbReference type="ARBA" id="ARBA00023136"/>
    </source>
</evidence>
<feature type="transmembrane region" description="Helical" evidence="12">
    <location>
        <begin position="236"/>
        <end position="260"/>
    </location>
</feature>
<keyword evidence="10" id="KW-0716">Sensory transduction</keyword>
<dbReference type="PANTHER" id="PTHR24240">
    <property type="entry name" value="OPSIN"/>
    <property type="match status" value="1"/>
</dbReference>
<evidence type="ECO:0000256" key="11">
    <source>
        <dbReference type="RuleBase" id="RU000688"/>
    </source>
</evidence>
<dbReference type="PROSITE" id="PS00237">
    <property type="entry name" value="G_PROTEIN_RECEP_F1_1"/>
    <property type="match status" value="1"/>
</dbReference>
<keyword evidence="9 11" id="KW-0807">Transducer</keyword>
<dbReference type="SUPFAM" id="SSF81321">
    <property type="entry name" value="Family A G protein-coupled receptor-like"/>
    <property type="match status" value="1"/>
</dbReference>
<evidence type="ECO:0000256" key="3">
    <source>
        <dbReference type="ARBA" id="ARBA00022692"/>
    </source>
</evidence>
<dbReference type="InterPro" id="IPR050125">
    <property type="entry name" value="GPCR_opsins"/>
</dbReference>
<evidence type="ECO:0000256" key="12">
    <source>
        <dbReference type="SAM" id="Phobius"/>
    </source>
</evidence>
<comment type="similarity">
    <text evidence="2 11">Belongs to the G-protein coupled receptor 1 family.</text>
</comment>
<dbReference type="CDD" id="cd14969">
    <property type="entry name" value="7tmA_Opsins_type2_animals"/>
    <property type="match status" value="1"/>
</dbReference>
<feature type="domain" description="G-protein coupled receptors family 1 profile" evidence="13">
    <location>
        <begin position="45"/>
        <end position="292"/>
    </location>
</feature>
<dbReference type="Pfam" id="PF00001">
    <property type="entry name" value="7tm_1"/>
    <property type="match status" value="1"/>
</dbReference>
<keyword evidence="8" id="KW-0325">Glycoprotein</keyword>
<feature type="non-terminal residue" evidence="14">
    <location>
        <position position="1"/>
    </location>
</feature>
<evidence type="ECO:0000256" key="1">
    <source>
        <dbReference type="ARBA" id="ARBA00004141"/>
    </source>
</evidence>
<dbReference type="Proteomes" id="UP000837857">
    <property type="component" value="Chromosome 13"/>
</dbReference>
<name>A0ABN8HUT1_9NEOP</name>
<accession>A0ABN8HUT1</accession>
<reference evidence="14" key="1">
    <citation type="submission" date="2022-03" db="EMBL/GenBank/DDBJ databases">
        <authorList>
            <person name="Martin H S."/>
        </authorList>
    </citation>
    <scope>NUCLEOTIDE SEQUENCE</scope>
</reference>
<keyword evidence="7 11" id="KW-0675">Receptor</keyword>
<gene>
    <name evidence="14" type="ORF">IPOD504_LOCUS3295</name>
</gene>
<keyword evidence="6 12" id="KW-0472">Membrane</keyword>
<keyword evidence="5 11" id="KW-0297">G-protein coupled receptor</keyword>
<feature type="transmembrane region" description="Helical" evidence="12">
    <location>
        <begin position="145"/>
        <end position="169"/>
    </location>
</feature>
<dbReference type="Gene3D" id="1.20.1070.10">
    <property type="entry name" value="Rhodopsin 7-helix transmembrane proteins"/>
    <property type="match status" value="1"/>
</dbReference>
<evidence type="ECO:0000313" key="15">
    <source>
        <dbReference type="Proteomes" id="UP000837857"/>
    </source>
</evidence>
<dbReference type="InterPro" id="IPR017452">
    <property type="entry name" value="GPCR_Rhodpsn_7TM"/>
</dbReference>
<dbReference type="PROSITE" id="PS50262">
    <property type="entry name" value="G_PROTEIN_RECEP_F1_2"/>
    <property type="match status" value="1"/>
</dbReference>
<evidence type="ECO:0000259" key="13">
    <source>
        <dbReference type="PROSITE" id="PS50262"/>
    </source>
</evidence>
<evidence type="ECO:0000256" key="5">
    <source>
        <dbReference type="ARBA" id="ARBA00023040"/>
    </source>
</evidence>
<proteinExistence type="inferred from homology"/>
<evidence type="ECO:0000256" key="2">
    <source>
        <dbReference type="ARBA" id="ARBA00010663"/>
    </source>
</evidence>
<evidence type="ECO:0000313" key="14">
    <source>
        <dbReference type="EMBL" id="CAH2041625.1"/>
    </source>
</evidence>